<sequence length="714" mass="82122">MDKDVAWNTSCAEGLAEIIELLLIHLQDSADIFLDVQIRSTADHLDNDMIFLIKITSNRHFCIETIFPKYGNHLQKFFSLIIKMQTMENESHINLSFSENGERVRKSYFLESENGHYRLKSTKHKSKPGTNSTDTVLHIRMFQNKHMMMLQGKKLYHHLKQISLCSKVSLGLSLTVQENDCHFDIRPCREDFPTAIFPVSTNTEYLLSETQYNPLSIPAKTVSSTVQELAIIPDLSDVTFQLVTVGLKTICKIQPDTPSLVMLSWYGPGNIPLFDTADTKSEMETLSFVDWKKYGMTLPLENSEQCKGHQPCHESVSLISLRGACCFVLTLYVYLNITSQENAEKKIDALSWLRKYKHKWMDTYKEKIEVSLESVLEQTLKPQRTMEEDRISLQYSQAIASISKSISHVVLRSPCEQFRRKCSQLLETDDNGSVQQAVSRKLWSITESMGIYRPADVLETGPTLEKNQNVEPESQSELQNFENETAGGHKMHFHEDELEELDWLQQPKKANQDNSTETCRKTHVLNFIDNILEESNSFSSVESQNFMVNCNHKMDEERENLQEQKIECPENTFFIQSGESKVFTSDDQSMSTCLNTGYNKKHSSVEEEDHFHTIMEAEDILNSKEMGFGTTRGKESNCELSELEEIEHVQDFNETNDEKEDLEPLKRTNSLLHESFHSENSLGSTATETRKTGEKMDAWLDEALLEMRDWFSDE</sequence>
<proteinExistence type="predicted"/>
<dbReference type="EnsemblMetazoa" id="G12131.1">
    <property type="protein sequence ID" value="G12131.1:cds"/>
    <property type="gene ID" value="G12131"/>
</dbReference>
<dbReference type="AlphaFoldDB" id="A0A8W8I1U0"/>
<name>A0A8W8I1U0_MAGGI</name>
<protein>
    <submittedName>
        <fullName evidence="1">Uncharacterized protein</fullName>
    </submittedName>
</protein>
<reference evidence="1" key="1">
    <citation type="submission" date="2022-08" db="UniProtKB">
        <authorList>
            <consortium name="EnsemblMetazoa"/>
        </authorList>
    </citation>
    <scope>IDENTIFICATION</scope>
    <source>
        <strain evidence="1">05x7-T-G4-1.051#20</strain>
    </source>
</reference>
<accession>A0A8W8I1U0</accession>
<evidence type="ECO:0000313" key="1">
    <source>
        <dbReference type="EnsemblMetazoa" id="G12131.1:cds"/>
    </source>
</evidence>
<organism evidence="1 2">
    <name type="scientific">Magallana gigas</name>
    <name type="common">Pacific oyster</name>
    <name type="synonym">Crassostrea gigas</name>
    <dbReference type="NCBI Taxonomy" id="29159"/>
    <lineage>
        <taxon>Eukaryota</taxon>
        <taxon>Metazoa</taxon>
        <taxon>Spiralia</taxon>
        <taxon>Lophotrochozoa</taxon>
        <taxon>Mollusca</taxon>
        <taxon>Bivalvia</taxon>
        <taxon>Autobranchia</taxon>
        <taxon>Pteriomorphia</taxon>
        <taxon>Ostreida</taxon>
        <taxon>Ostreoidea</taxon>
        <taxon>Ostreidae</taxon>
        <taxon>Magallana</taxon>
    </lineage>
</organism>
<dbReference type="Proteomes" id="UP000005408">
    <property type="component" value="Unassembled WGS sequence"/>
</dbReference>
<keyword evidence="2" id="KW-1185">Reference proteome</keyword>
<evidence type="ECO:0000313" key="2">
    <source>
        <dbReference type="Proteomes" id="UP000005408"/>
    </source>
</evidence>